<gene>
    <name evidence="2" type="ORF">ElyMa_006461300</name>
</gene>
<reference evidence="2 3" key="1">
    <citation type="journal article" date="2021" name="Elife">
        <title>Chloroplast acquisition without the gene transfer in kleptoplastic sea slugs, Plakobranchus ocellatus.</title>
        <authorList>
            <person name="Maeda T."/>
            <person name="Takahashi S."/>
            <person name="Yoshida T."/>
            <person name="Shimamura S."/>
            <person name="Takaki Y."/>
            <person name="Nagai Y."/>
            <person name="Toyoda A."/>
            <person name="Suzuki Y."/>
            <person name="Arimoto A."/>
            <person name="Ishii H."/>
            <person name="Satoh N."/>
            <person name="Nishiyama T."/>
            <person name="Hasebe M."/>
            <person name="Maruyama T."/>
            <person name="Minagawa J."/>
            <person name="Obokata J."/>
            <person name="Shigenobu S."/>
        </authorList>
    </citation>
    <scope>NUCLEOTIDE SEQUENCE [LARGE SCALE GENOMIC DNA]</scope>
</reference>
<name>A0AAV4HZA2_9GAST</name>
<keyword evidence="3" id="KW-1185">Reference proteome</keyword>
<proteinExistence type="predicted"/>
<evidence type="ECO:0000313" key="2">
    <source>
        <dbReference type="EMBL" id="GFS03105.1"/>
    </source>
</evidence>
<sequence>MSSLQFALKSLDLLSLFWLLSSILIAIAHVIMHVQVKPVVSVVQTMVDFAKPLYYFGKVKQIHLKNGVSHEGSGASKLVNRFSSLPKSWFSHFYVAGFFVHSLVFLLAILLANRTVEVPGMLKEVSILLHWFDVDSEGLFLAEE</sequence>
<dbReference type="Proteomes" id="UP000762676">
    <property type="component" value="Unassembled WGS sequence"/>
</dbReference>
<keyword evidence="1" id="KW-0812">Transmembrane</keyword>
<keyword evidence="1" id="KW-1133">Transmembrane helix</keyword>
<protein>
    <submittedName>
        <fullName evidence="2">Uncharacterized protein</fullName>
    </submittedName>
</protein>
<evidence type="ECO:0000256" key="1">
    <source>
        <dbReference type="SAM" id="Phobius"/>
    </source>
</evidence>
<evidence type="ECO:0000313" key="3">
    <source>
        <dbReference type="Proteomes" id="UP000762676"/>
    </source>
</evidence>
<accession>A0AAV4HZA2</accession>
<dbReference type="AlphaFoldDB" id="A0AAV4HZA2"/>
<organism evidence="2 3">
    <name type="scientific">Elysia marginata</name>
    <dbReference type="NCBI Taxonomy" id="1093978"/>
    <lineage>
        <taxon>Eukaryota</taxon>
        <taxon>Metazoa</taxon>
        <taxon>Spiralia</taxon>
        <taxon>Lophotrochozoa</taxon>
        <taxon>Mollusca</taxon>
        <taxon>Gastropoda</taxon>
        <taxon>Heterobranchia</taxon>
        <taxon>Euthyneura</taxon>
        <taxon>Panpulmonata</taxon>
        <taxon>Sacoglossa</taxon>
        <taxon>Placobranchoidea</taxon>
        <taxon>Plakobranchidae</taxon>
        <taxon>Elysia</taxon>
    </lineage>
</organism>
<feature type="transmembrane region" description="Helical" evidence="1">
    <location>
        <begin position="12"/>
        <end position="32"/>
    </location>
</feature>
<dbReference type="EMBL" id="BMAT01012981">
    <property type="protein sequence ID" value="GFS03105.1"/>
    <property type="molecule type" value="Genomic_DNA"/>
</dbReference>
<keyword evidence="1" id="KW-0472">Membrane</keyword>
<feature type="transmembrane region" description="Helical" evidence="1">
    <location>
        <begin position="93"/>
        <end position="113"/>
    </location>
</feature>
<comment type="caution">
    <text evidence="2">The sequence shown here is derived from an EMBL/GenBank/DDBJ whole genome shotgun (WGS) entry which is preliminary data.</text>
</comment>